<organism evidence="2">
    <name type="scientific">Mytilinidion resinicola</name>
    <dbReference type="NCBI Taxonomy" id="574789"/>
    <lineage>
        <taxon>Eukaryota</taxon>
        <taxon>Fungi</taxon>
        <taxon>Dikarya</taxon>
        <taxon>Ascomycota</taxon>
        <taxon>Pezizomycotina</taxon>
        <taxon>Dothideomycetes</taxon>
        <taxon>Pleosporomycetidae</taxon>
        <taxon>Mytilinidiales</taxon>
        <taxon>Mytilinidiaceae</taxon>
        <taxon>Mytilinidion</taxon>
    </lineage>
</organism>
<dbReference type="AlphaFoldDB" id="A0A6A6YM10"/>
<dbReference type="EMBL" id="MU003701">
    <property type="protein sequence ID" value="KAF2809830.1"/>
    <property type="molecule type" value="Genomic_DNA"/>
</dbReference>
<evidence type="ECO:0000256" key="1">
    <source>
        <dbReference type="SAM" id="MobiDB-lite"/>
    </source>
</evidence>
<evidence type="ECO:0000313" key="3">
    <source>
        <dbReference type="Proteomes" id="UP000504636"/>
    </source>
</evidence>
<dbReference type="Proteomes" id="UP000504636">
    <property type="component" value="Unplaced"/>
</dbReference>
<evidence type="ECO:0000313" key="2">
    <source>
        <dbReference type="EMBL" id="KAF2809830.1"/>
    </source>
</evidence>
<evidence type="ECO:0000313" key="4">
    <source>
        <dbReference type="RefSeq" id="XP_033576794.1"/>
    </source>
</evidence>
<sequence length="165" mass="18165">MEEDSSPPSPIRSPHHQLAATSTPRRAILLREGRVQLVKALGCERGDEEGLRKVSPVTAADCWCGKERRLRRPGGLRLAHCICCPRLGCHPGLGMSLQAAHTDVVVEDVWVGEKEKRLRGEEAAKLVLTRESTQDFRRPGNVSAKTGNVLPTSPLYSRLRMNNPG</sequence>
<protein>
    <submittedName>
        <fullName evidence="2 4">Uncharacterized protein</fullName>
    </submittedName>
</protein>
<name>A0A6A6YM10_9PEZI</name>
<reference evidence="4" key="3">
    <citation type="submission" date="2025-04" db="UniProtKB">
        <authorList>
            <consortium name="RefSeq"/>
        </authorList>
    </citation>
    <scope>IDENTIFICATION</scope>
    <source>
        <strain evidence="4">CBS 304.34</strain>
    </source>
</reference>
<reference evidence="2 4" key="1">
    <citation type="journal article" date="2020" name="Stud. Mycol.">
        <title>101 Dothideomycetes genomes: a test case for predicting lifestyles and emergence of pathogens.</title>
        <authorList>
            <person name="Haridas S."/>
            <person name="Albert R."/>
            <person name="Binder M."/>
            <person name="Bloem J."/>
            <person name="Labutti K."/>
            <person name="Salamov A."/>
            <person name="Andreopoulos B."/>
            <person name="Baker S."/>
            <person name="Barry K."/>
            <person name="Bills G."/>
            <person name="Bluhm B."/>
            <person name="Cannon C."/>
            <person name="Castanera R."/>
            <person name="Culley D."/>
            <person name="Daum C."/>
            <person name="Ezra D."/>
            <person name="Gonzalez J."/>
            <person name="Henrissat B."/>
            <person name="Kuo A."/>
            <person name="Liang C."/>
            <person name="Lipzen A."/>
            <person name="Lutzoni F."/>
            <person name="Magnuson J."/>
            <person name="Mondo S."/>
            <person name="Nolan M."/>
            <person name="Ohm R."/>
            <person name="Pangilinan J."/>
            <person name="Park H.-J."/>
            <person name="Ramirez L."/>
            <person name="Alfaro M."/>
            <person name="Sun H."/>
            <person name="Tritt A."/>
            <person name="Yoshinaga Y."/>
            <person name="Zwiers L.-H."/>
            <person name="Turgeon B."/>
            <person name="Goodwin S."/>
            <person name="Spatafora J."/>
            <person name="Crous P."/>
            <person name="Grigoriev I."/>
        </authorList>
    </citation>
    <scope>NUCLEOTIDE SEQUENCE</scope>
    <source>
        <strain evidence="2 4">CBS 304.34</strain>
    </source>
</reference>
<reference evidence="4" key="2">
    <citation type="submission" date="2020-04" db="EMBL/GenBank/DDBJ databases">
        <authorList>
            <consortium name="NCBI Genome Project"/>
        </authorList>
    </citation>
    <scope>NUCLEOTIDE SEQUENCE</scope>
    <source>
        <strain evidence="4">CBS 304.34</strain>
    </source>
</reference>
<proteinExistence type="predicted"/>
<keyword evidence="3" id="KW-1185">Reference proteome</keyword>
<feature type="region of interest" description="Disordered" evidence="1">
    <location>
        <begin position="1"/>
        <end position="22"/>
    </location>
</feature>
<gene>
    <name evidence="2 4" type="ORF">BDZ99DRAFT_521145</name>
</gene>
<accession>A0A6A6YM10</accession>
<dbReference type="RefSeq" id="XP_033576794.1">
    <property type="nucleotide sequence ID" value="XM_033725593.1"/>
</dbReference>
<dbReference type="GeneID" id="54466486"/>